<keyword evidence="2" id="KW-1185">Reference proteome</keyword>
<dbReference type="RefSeq" id="WP_215584031.1">
    <property type="nucleotide sequence ID" value="NZ_CP073754.1"/>
</dbReference>
<organism evidence="1 2">
    <name type="scientific">Methylomonas paludis</name>
    <dbReference type="NCBI Taxonomy" id="1173101"/>
    <lineage>
        <taxon>Bacteria</taxon>
        <taxon>Pseudomonadati</taxon>
        <taxon>Pseudomonadota</taxon>
        <taxon>Gammaproteobacteria</taxon>
        <taxon>Methylococcales</taxon>
        <taxon>Methylococcaceae</taxon>
        <taxon>Methylomonas</taxon>
    </lineage>
</organism>
<sequence>METTKQNAETKPLNWGWVETRVWTERMLAALANGVQGGKWFSLYDKINRPEVLEAAYQRVSKNKGAAGVDKIGIERFESNKHGYLNELHTALKTGS</sequence>
<gene>
    <name evidence="1" type="ORF">KEF85_06025</name>
</gene>
<reference evidence="1" key="1">
    <citation type="submission" date="2021-04" db="EMBL/GenBank/DDBJ databases">
        <title>Draft genome sequence data of methanotrophic Methylovulum sp. strain S1L and Methylomonas sp. strain S2AM isolated from boreal lake water columns.</title>
        <authorList>
            <person name="Rissanen A.J."/>
            <person name="Mangayil R."/>
            <person name="Svenning M.M."/>
            <person name="Khanongnuch R."/>
        </authorList>
    </citation>
    <scope>NUCLEOTIDE SEQUENCE</scope>
    <source>
        <strain evidence="1">S2AM</strain>
    </source>
</reference>
<evidence type="ECO:0000313" key="1">
    <source>
        <dbReference type="EMBL" id="QWF72012.1"/>
    </source>
</evidence>
<name>A0A975MQA8_9GAMM</name>
<dbReference type="Proteomes" id="UP000676649">
    <property type="component" value="Chromosome"/>
</dbReference>
<accession>A0A975MQA8</accession>
<dbReference type="KEGG" id="mpad:KEF85_06025"/>
<dbReference type="AlphaFoldDB" id="A0A975MQA8"/>
<protein>
    <submittedName>
        <fullName evidence="1">Uncharacterized protein</fullName>
    </submittedName>
</protein>
<proteinExistence type="predicted"/>
<dbReference type="EMBL" id="CP073754">
    <property type="protein sequence ID" value="QWF72012.1"/>
    <property type="molecule type" value="Genomic_DNA"/>
</dbReference>
<evidence type="ECO:0000313" key="2">
    <source>
        <dbReference type="Proteomes" id="UP000676649"/>
    </source>
</evidence>